<dbReference type="PROSITE" id="PS50110">
    <property type="entry name" value="RESPONSE_REGULATORY"/>
    <property type="match status" value="1"/>
</dbReference>
<dbReference type="PROSITE" id="PS51832">
    <property type="entry name" value="HD_GYP"/>
    <property type="match status" value="1"/>
</dbReference>
<accession>A0A8T7M943</accession>
<dbReference type="InterPro" id="IPR003607">
    <property type="entry name" value="HD/PDEase_dom"/>
</dbReference>
<dbReference type="InterPro" id="IPR011006">
    <property type="entry name" value="CheY-like_superfamily"/>
</dbReference>
<dbReference type="Pfam" id="PF13487">
    <property type="entry name" value="HD_5"/>
    <property type="match status" value="1"/>
</dbReference>
<dbReference type="SMART" id="SM00448">
    <property type="entry name" value="REC"/>
    <property type="match status" value="1"/>
</dbReference>
<dbReference type="InterPro" id="IPR037522">
    <property type="entry name" value="HD_GYP_dom"/>
</dbReference>
<evidence type="ECO:0000313" key="4">
    <source>
        <dbReference type="EMBL" id="NWJ48523.1"/>
    </source>
</evidence>
<evidence type="ECO:0000313" key="6">
    <source>
        <dbReference type="Proteomes" id="UP000521676"/>
    </source>
</evidence>
<feature type="domain" description="Response regulatory" evidence="2">
    <location>
        <begin position="10"/>
        <end position="124"/>
    </location>
</feature>
<protein>
    <submittedName>
        <fullName evidence="4">Response regulator</fullName>
    </submittedName>
</protein>
<evidence type="ECO:0000313" key="5">
    <source>
        <dbReference type="EMBL" id="WJW68455.1"/>
    </source>
</evidence>
<evidence type="ECO:0000259" key="2">
    <source>
        <dbReference type="PROSITE" id="PS50110"/>
    </source>
</evidence>
<evidence type="ECO:0000313" key="7">
    <source>
        <dbReference type="Proteomes" id="UP001431572"/>
    </source>
</evidence>
<dbReference type="InterPro" id="IPR052020">
    <property type="entry name" value="Cyclic_di-GMP/3'3'-cGAMP_PDE"/>
</dbReference>
<dbReference type="Gene3D" id="3.40.50.2300">
    <property type="match status" value="1"/>
</dbReference>
<dbReference type="Pfam" id="PF00072">
    <property type="entry name" value="Response_reg"/>
    <property type="match status" value="1"/>
</dbReference>
<dbReference type="SMART" id="SM00471">
    <property type="entry name" value="HDc"/>
    <property type="match status" value="1"/>
</dbReference>
<dbReference type="CDD" id="cd00077">
    <property type="entry name" value="HDc"/>
    <property type="match status" value="1"/>
</dbReference>
<dbReference type="EMBL" id="JACATZ010000003">
    <property type="protein sequence ID" value="NWJ48523.1"/>
    <property type="molecule type" value="Genomic_DNA"/>
</dbReference>
<dbReference type="AlphaFoldDB" id="A0A8T7M943"/>
<keyword evidence="7" id="KW-1185">Reference proteome</keyword>
<dbReference type="InterPro" id="IPR001789">
    <property type="entry name" value="Sig_transdc_resp-reg_receiver"/>
</dbReference>
<reference evidence="4 6" key="1">
    <citation type="submission" date="2020-06" db="EMBL/GenBank/DDBJ databases">
        <title>Anoxygenic phototrophic Chloroflexota member uses a Type I reaction center.</title>
        <authorList>
            <person name="Tsuji J.M."/>
            <person name="Shaw N.A."/>
            <person name="Nagashima S."/>
            <person name="Venkiteswaran J."/>
            <person name="Schiff S.L."/>
            <person name="Hanada S."/>
            <person name="Tank M."/>
            <person name="Neufeld J.D."/>
        </authorList>
    </citation>
    <scope>NUCLEOTIDE SEQUENCE [LARGE SCALE GENOMIC DNA]</scope>
    <source>
        <strain evidence="4">L227-S17</strain>
    </source>
</reference>
<keyword evidence="1" id="KW-0597">Phosphoprotein</keyword>
<evidence type="ECO:0000256" key="1">
    <source>
        <dbReference type="PROSITE-ProRule" id="PRU00169"/>
    </source>
</evidence>
<sequence>MAEAPNPEPSVLIVDDDLGVRNVIARMLTINHFRITDADNAEKALELVKSNPFDLIICDIHMPGMSGLEFLEELKKIDPGIASIIITSNDNVDVAVKALKAGALGFIPKPFSGPELIETIKSALSSAQLMRETMSLKVFFPLLENASIALLNALEAKDHDSQGHSQRVANYSRIVAETPSLELTKEQIRNIYLGGLFHDIGKIGVPDKILKKAGNLTSEEYTEMSHHPEIGARILGRVEGLEDSSLIILQHHERLDGSGYPYGLKGDQITLGARIVGIADAFDDMTSKRVYADGLPKEDAIEILISGKGRLFDPVLVDIFLALI</sequence>
<dbReference type="Proteomes" id="UP001431572">
    <property type="component" value="Chromosome 2"/>
</dbReference>
<dbReference type="RefSeq" id="WP_341470359.1">
    <property type="nucleotide sequence ID" value="NZ_CP128400.1"/>
</dbReference>
<dbReference type="Proteomes" id="UP000521676">
    <property type="component" value="Unassembled WGS sequence"/>
</dbReference>
<dbReference type="PANTHER" id="PTHR45228:SF1">
    <property type="entry name" value="CYCLIC DI-GMP PHOSPHODIESTERASE TM_0186"/>
    <property type="match status" value="1"/>
</dbReference>
<reference evidence="5" key="2">
    <citation type="journal article" date="2024" name="Nature">
        <title>Anoxygenic phototroph of the Chloroflexota uses a type I reaction centre.</title>
        <authorList>
            <person name="Tsuji J.M."/>
            <person name="Shaw N.A."/>
            <person name="Nagashima S."/>
            <person name="Venkiteswaran J.J."/>
            <person name="Schiff S.L."/>
            <person name="Watanabe T."/>
            <person name="Fukui M."/>
            <person name="Hanada S."/>
            <person name="Tank M."/>
            <person name="Neufeld J.D."/>
        </authorList>
    </citation>
    <scope>NUCLEOTIDE SEQUENCE</scope>
    <source>
        <strain evidence="5">L227-S17</strain>
    </source>
</reference>
<dbReference type="SUPFAM" id="SSF52172">
    <property type="entry name" value="CheY-like"/>
    <property type="match status" value="1"/>
</dbReference>
<name>A0A8T7M943_9CHLR</name>
<dbReference type="PANTHER" id="PTHR45228">
    <property type="entry name" value="CYCLIC DI-GMP PHOSPHODIESTERASE TM_0186-RELATED"/>
    <property type="match status" value="1"/>
</dbReference>
<feature type="modified residue" description="4-aspartylphosphate" evidence="1">
    <location>
        <position position="59"/>
    </location>
</feature>
<evidence type="ECO:0000259" key="3">
    <source>
        <dbReference type="PROSITE" id="PS51832"/>
    </source>
</evidence>
<dbReference type="SUPFAM" id="SSF109604">
    <property type="entry name" value="HD-domain/PDEase-like"/>
    <property type="match status" value="1"/>
</dbReference>
<dbReference type="GO" id="GO:0000160">
    <property type="term" value="P:phosphorelay signal transduction system"/>
    <property type="evidence" value="ECO:0007669"/>
    <property type="project" value="InterPro"/>
</dbReference>
<feature type="domain" description="HD-GYP" evidence="3">
    <location>
        <begin position="139"/>
        <end position="324"/>
    </location>
</feature>
<proteinExistence type="predicted"/>
<organism evidence="4 6">
    <name type="scientific">Candidatus Chlorohelix allophototropha</name>
    <dbReference type="NCBI Taxonomy" id="3003348"/>
    <lineage>
        <taxon>Bacteria</taxon>
        <taxon>Bacillati</taxon>
        <taxon>Chloroflexota</taxon>
        <taxon>Chloroflexia</taxon>
        <taxon>Candidatus Chloroheliales</taxon>
        <taxon>Candidatus Chloroheliaceae</taxon>
        <taxon>Candidatus Chlorohelix</taxon>
    </lineage>
</organism>
<gene>
    <name evidence="4" type="ORF">HXX08_21915</name>
    <name evidence="5" type="ORF">OZ401_004067</name>
</gene>
<dbReference type="Gene3D" id="1.10.3210.10">
    <property type="entry name" value="Hypothetical protein af1432"/>
    <property type="match status" value="1"/>
</dbReference>
<dbReference type="EMBL" id="CP128400">
    <property type="protein sequence ID" value="WJW68455.1"/>
    <property type="molecule type" value="Genomic_DNA"/>
</dbReference>